<accession>A0A0K2LF08</accession>
<dbReference type="OrthoDB" id="1778624at2"/>
<keyword evidence="3 5" id="KW-0413">Isomerase</keyword>
<dbReference type="NCBIfam" id="TIGR00689">
    <property type="entry name" value="rpiB_lacA_lacB"/>
    <property type="match status" value="1"/>
</dbReference>
<evidence type="ECO:0000256" key="4">
    <source>
        <dbReference type="PIRSR" id="PIRSR005384-1"/>
    </source>
</evidence>
<dbReference type="Gene3D" id="3.40.1400.10">
    <property type="entry name" value="Sugar-phosphate isomerase, RpiB/LacA/LacB"/>
    <property type="match status" value="1"/>
</dbReference>
<dbReference type="GO" id="GO:0005988">
    <property type="term" value="P:lactose metabolic process"/>
    <property type="evidence" value="ECO:0007669"/>
    <property type="project" value="UniProtKB-KW"/>
</dbReference>
<dbReference type="RefSeq" id="WP_041500000.1">
    <property type="nucleotide sequence ID" value="NZ_BJDV01000003.1"/>
</dbReference>
<dbReference type="KEGG" id="lhi:JP39_11260"/>
<comment type="similarity">
    <text evidence="1">Belongs to the LacAB/RpiB family.</text>
</comment>
<dbReference type="STRING" id="1074467.JP39_11260"/>
<dbReference type="InterPro" id="IPR036569">
    <property type="entry name" value="RpiB_LacA_LacB_sf"/>
</dbReference>
<gene>
    <name evidence="5" type="ORF">JP39_11260</name>
</gene>
<protein>
    <submittedName>
        <fullName evidence="5">Galactose-6-phosphate isomerase</fullName>
        <ecNumber evidence="5">5.3.1.26</ecNumber>
    </submittedName>
</protein>
<dbReference type="PANTHER" id="PTHR30345">
    <property type="entry name" value="RIBOSE-5-PHOSPHATE ISOMERASE B"/>
    <property type="match status" value="1"/>
</dbReference>
<keyword evidence="6" id="KW-1185">Reference proteome</keyword>
<keyword evidence="2" id="KW-0423">Lactose metabolism</keyword>
<evidence type="ECO:0000256" key="1">
    <source>
        <dbReference type="ARBA" id="ARBA00008754"/>
    </source>
</evidence>
<dbReference type="GO" id="GO:0050044">
    <property type="term" value="F:galactose-6-phosphate isomerase activity"/>
    <property type="evidence" value="ECO:0007669"/>
    <property type="project" value="UniProtKB-EC"/>
</dbReference>
<evidence type="ECO:0000313" key="6">
    <source>
        <dbReference type="Proteomes" id="UP000061546"/>
    </source>
</evidence>
<dbReference type="PIRSF" id="PIRSF005384">
    <property type="entry name" value="RpiB_LacA_B"/>
    <property type="match status" value="1"/>
</dbReference>
<dbReference type="GO" id="GO:0004751">
    <property type="term" value="F:ribose-5-phosphate isomerase activity"/>
    <property type="evidence" value="ECO:0007669"/>
    <property type="project" value="TreeGrafter"/>
</dbReference>
<sequence length="171" mass="18797">MIIALGNDHIVTDTKIKISEMLKAMGHKVIDVGTYDHTRTHYPIYGLRVANLVRDGKADYGVVLCGTGVGISTAADKNQGVRAALVADTTTAKYAKEHLNANVISFGGAVVGEHLAEEIVKTFLAADYLGEDDDLVKKIDAVESKDNPDQHDNPHFYDHEMKLWDEGFYHD</sequence>
<proteinExistence type="inferred from homology"/>
<evidence type="ECO:0000313" key="5">
    <source>
        <dbReference type="EMBL" id="ALB29886.1"/>
    </source>
</evidence>
<dbReference type="Pfam" id="PF02502">
    <property type="entry name" value="LacAB_rpiB"/>
    <property type="match status" value="1"/>
</dbReference>
<dbReference type="PANTHER" id="PTHR30345:SF0">
    <property type="entry name" value="DNA DAMAGE-REPAIR_TOLERATION PROTEIN DRT102"/>
    <property type="match status" value="1"/>
</dbReference>
<feature type="active site" description="Proton acceptor" evidence="4">
    <location>
        <position position="65"/>
    </location>
</feature>
<dbReference type="NCBIfam" id="NF006381">
    <property type="entry name" value="PRK08622.1"/>
    <property type="match status" value="1"/>
</dbReference>
<dbReference type="GO" id="GO:0019316">
    <property type="term" value="P:D-allose catabolic process"/>
    <property type="evidence" value="ECO:0007669"/>
    <property type="project" value="TreeGrafter"/>
</dbReference>
<dbReference type="SUPFAM" id="SSF89623">
    <property type="entry name" value="Ribose/Galactose isomerase RpiB/AlsB"/>
    <property type="match status" value="1"/>
</dbReference>
<evidence type="ECO:0000256" key="2">
    <source>
        <dbReference type="ARBA" id="ARBA00022736"/>
    </source>
</evidence>
<dbReference type="NCBIfam" id="NF004051">
    <property type="entry name" value="PRK05571.1"/>
    <property type="match status" value="1"/>
</dbReference>
<dbReference type="EMBL" id="CP012559">
    <property type="protein sequence ID" value="ALB29886.1"/>
    <property type="molecule type" value="Genomic_DNA"/>
</dbReference>
<dbReference type="Proteomes" id="UP000061546">
    <property type="component" value="Chromosome"/>
</dbReference>
<dbReference type="AlphaFoldDB" id="A0A0K2LF08"/>
<organism evidence="5 6">
    <name type="scientific">Companilactobacillus heilongjiangensis</name>
    <dbReference type="NCBI Taxonomy" id="1074467"/>
    <lineage>
        <taxon>Bacteria</taxon>
        <taxon>Bacillati</taxon>
        <taxon>Bacillota</taxon>
        <taxon>Bacilli</taxon>
        <taxon>Lactobacillales</taxon>
        <taxon>Lactobacillaceae</taxon>
        <taxon>Companilactobacillus</taxon>
    </lineage>
</organism>
<feature type="active site" description="Proton donor" evidence="4">
    <location>
        <position position="98"/>
    </location>
</feature>
<reference evidence="5 6" key="1">
    <citation type="submission" date="2015-08" db="EMBL/GenBank/DDBJ databases">
        <title>Genomic sequence of Lactobacillus heilongjiangensis DSM 28069, isolated from Chinese traditional pickle.</title>
        <authorList>
            <person name="Jiang X."/>
            <person name="Zheng B."/>
            <person name="Cheng H."/>
        </authorList>
    </citation>
    <scope>NUCLEOTIDE SEQUENCE [LARGE SCALE GENOMIC DNA]</scope>
    <source>
        <strain evidence="5 6">DSM 28069</strain>
    </source>
</reference>
<evidence type="ECO:0000256" key="3">
    <source>
        <dbReference type="ARBA" id="ARBA00023235"/>
    </source>
</evidence>
<dbReference type="InterPro" id="IPR003500">
    <property type="entry name" value="RpiB_LacA_LacB"/>
</dbReference>
<name>A0A0K2LF08_9LACO</name>
<dbReference type="GO" id="GO:0009052">
    <property type="term" value="P:pentose-phosphate shunt, non-oxidative branch"/>
    <property type="evidence" value="ECO:0007669"/>
    <property type="project" value="TreeGrafter"/>
</dbReference>
<dbReference type="EC" id="5.3.1.26" evidence="5"/>